<dbReference type="Gene3D" id="1.10.10.10">
    <property type="entry name" value="Winged helix-like DNA-binding domain superfamily/Winged helix DNA-binding domain"/>
    <property type="match status" value="1"/>
</dbReference>
<evidence type="ECO:0000259" key="4">
    <source>
        <dbReference type="PROSITE" id="PS50961"/>
    </source>
</evidence>
<feature type="compositionally biased region" description="Low complexity" evidence="3">
    <location>
        <begin position="157"/>
        <end position="181"/>
    </location>
</feature>
<dbReference type="PROSITE" id="PS50961">
    <property type="entry name" value="HTH_LA"/>
    <property type="match status" value="1"/>
</dbReference>
<feature type="region of interest" description="Disordered" evidence="3">
    <location>
        <begin position="265"/>
        <end position="288"/>
    </location>
</feature>
<keyword evidence="6" id="KW-1185">Reference proteome</keyword>
<name>A0A165MP41_EXIGL</name>
<dbReference type="GO" id="GO:0003723">
    <property type="term" value="F:RNA binding"/>
    <property type="evidence" value="ECO:0007669"/>
    <property type="project" value="UniProtKB-UniRule"/>
</dbReference>
<feature type="region of interest" description="Disordered" evidence="3">
    <location>
        <begin position="1"/>
        <end position="61"/>
    </location>
</feature>
<dbReference type="InterPro" id="IPR036388">
    <property type="entry name" value="WH-like_DNA-bd_sf"/>
</dbReference>
<feature type="domain" description="HTH La-type RNA-binding" evidence="4">
    <location>
        <begin position="606"/>
        <end position="695"/>
    </location>
</feature>
<organism evidence="5 6">
    <name type="scientific">Exidia glandulosa HHB12029</name>
    <dbReference type="NCBI Taxonomy" id="1314781"/>
    <lineage>
        <taxon>Eukaryota</taxon>
        <taxon>Fungi</taxon>
        <taxon>Dikarya</taxon>
        <taxon>Basidiomycota</taxon>
        <taxon>Agaricomycotina</taxon>
        <taxon>Agaricomycetes</taxon>
        <taxon>Auriculariales</taxon>
        <taxon>Exidiaceae</taxon>
        <taxon>Exidia</taxon>
    </lineage>
</organism>
<dbReference type="Proteomes" id="UP000077266">
    <property type="component" value="Unassembled WGS sequence"/>
</dbReference>
<feature type="compositionally biased region" description="Pro residues" evidence="3">
    <location>
        <begin position="126"/>
        <end position="137"/>
    </location>
</feature>
<dbReference type="GO" id="GO:0010494">
    <property type="term" value="C:cytoplasmic stress granule"/>
    <property type="evidence" value="ECO:0007669"/>
    <property type="project" value="TreeGrafter"/>
</dbReference>
<dbReference type="Pfam" id="PF05383">
    <property type="entry name" value="La"/>
    <property type="match status" value="1"/>
</dbReference>
<feature type="compositionally biased region" description="Basic residues" evidence="3">
    <location>
        <begin position="43"/>
        <end position="61"/>
    </location>
</feature>
<dbReference type="AlphaFoldDB" id="A0A165MP41"/>
<evidence type="ECO:0000313" key="5">
    <source>
        <dbReference type="EMBL" id="KZV99550.1"/>
    </source>
</evidence>
<feature type="compositionally biased region" description="Basic and acidic residues" evidence="3">
    <location>
        <begin position="475"/>
        <end position="498"/>
    </location>
</feature>
<feature type="compositionally biased region" description="Low complexity" evidence="3">
    <location>
        <begin position="188"/>
        <end position="205"/>
    </location>
</feature>
<protein>
    <recommendedName>
        <fullName evidence="4">HTH La-type RNA-binding domain-containing protein</fullName>
    </recommendedName>
</protein>
<dbReference type="InterPro" id="IPR036390">
    <property type="entry name" value="WH_DNA-bd_sf"/>
</dbReference>
<dbReference type="GO" id="GO:0005829">
    <property type="term" value="C:cytosol"/>
    <property type="evidence" value="ECO:0007669"/>
    <property type="project" value="TreeGrafter"/>
</dbReference>
<dbReference type="CDD" id="cd07323">
    <property type="entry name" value="LAM"/>
    <property type="match status" value="1"/>
</dbReference>
<dbReference type="GO" id="GO:0045727">
    <property type="term" value="P:positive regulation of translation"/>
    <property type="evidence" value="ECO:0007669"/>
    <property type="project" value="TreeGrafter"/>
</dbReference>
<feature type="compositionally biased region" description="Polar residues" evidence="3">
    <location>
        <begin position="545"/>
        <end position="564"/>
    </location>
</feature>
<dbReference type="EMBL" id="KV425908">
    <property type="protein sequence ID" value="KZV99550.1"/>
    <property type="molecule type" value="Genomic_DNA"/>
</dbReference>
<accession>A0A165MP41</accession>
<sequence length="744" mass="81358">MTEPPCCHRSQTRPAGQACLRPPRVVDLQSPRATSSQEAAPQRARRAARHRRQRAVRRHAAPRSVRAFRLCNGSRLTSLAEKWVQIAPAELQAAADAMRGRPNGARTHPANHHPPALHATTTRPPRSLPPPVPPLPTPASVDDVFVVRSPNHIQRTGGSSANASSTSTTSPSSSLASLGPPQTHTTRRSPSLSATTSSSQPLTTQEPPAEPPVVSTKRVAPAQAEPVSVSAFRDREHIPALLARVVFGSLGDPFSETPSAVIHGEQETEQAHQPQQGDVPGDPTSVTVGDAAATAAGHLTALSLDPSVSPAYHPAPAWYPPPDPWQLPAAAWHQLPPPMPYTNGVMPETDMQQQQEPRALSDSDRNWSGSSWHAAQQYQAAQYADGTPVPYTGYYYQPPPRHAASHYSHGHHSHHSSQWDHALSPTLDAWEDRERHPRKERKEKDKEREREREASSRDVFEVDYSRAAPVVVAVADRRPREKERERDRDRDREKDSAPRPRRNSAASGSFFSGPRRGRSHSQPFEGGSTRGRGAYRGAYHRERTYTASSARALSPEASTPSSSVHFGGGGAYHHGGHSGRGGGRQQSHPGELPLPLPVPQTLIKSVSQMDATKYFVLGQIEFYFGARNLATDFFLRQQMDSRGWIPIPLVASFNRVRALSTSGALVREVMGLSALLEVKGDRVRLRDGLWMPYVTPDALPSTVISDDEDDKPSVLASSVAEVTEDDTDDLDEDDEDDDIVFVMT</sequence>
<dbReference type="SUPFAM" id="SSF46785">
    <property type="entry name" value="Winged helix' DNA-binding domain"/>
    <property type="match status" value="1"/>
</dbReference>
<keyword evidence="1 2" id="KW-0694">RNA-binding</keyword>
<dbReference type="InterPro" id="IPR045180">
    <property type="entry name" value="La_dom_prot"/>
</dbReference>
<dbReference type="PANTHER" id="PTHR22792:SF132">
    <property type="entry name" value="LA-RELATED PROTEIN 1"/>
    <property type="match status" value="1"/>
</dbReference>
<dbReference type="STRING" id="1314781.A0A165MP41"/>
<feature type="compositionally biased region" description="Acidic residues" evidence="3">
    <location>
        <begin position="722"/>
        <end position="736"/>
    </location>
</feature>
<feature type="region of interest" description="Disordered" evidence="3">
    <location>
        <begin position="701"/>
        <end position="736"/>
    </location>
</feature>
<reference evidence="5 6" key="1">
    <citation type="journal article" date="2016" name="Mol. Biol. Evol.">
        <title>Comparative Genomics of Early-Diverging Mushroom-Forming Fungi Provides Insights into the Origins of Lignocellulose Decay Capabilities.</title>
        <authorList>
            <person name="Nagy L.G."/>
            <person name="Riley R."/>
            <person name="Tritt A."/>
            <person name="Adam C."/>
            <person name="Daum C."/>
            <person name="Floudas D."/>
            <person name="Sun H."/>
            <person name="Yadav J.S."/>
            <person name="Pangilinan J."/>
            <person name="Larsson K.H."/>
            <person name="Matsuura K."/>
            <person name="Barry K."/>
            <person name="Labutti K."/>
            <person name="Kuo R."/>
            <person name="Ohm R.A."/>
            <person name="Bhattacharya S.S."/>
            <person name="Shirouzu T."/>
            <person name="Yoshinaga Y."/>
            <person name="Martin F.M."/>
            <person name="Grigoriev I.V."/>
            <person name="Hibbett D.S."/>
        </authorList>
    </citation>
    <scope>NUCLEOTIDE SEQUENCE [LARGE SCALE GENOMIC DNA]</scope>
    <source>
        <strain evidence="5 6">HHB12029</strain>
    </source>
</reference>
<feature type="compositionally biased region" description="Gly residues" evidence="3">
    <location>
        <begin position="566"/>
        <end position="584"/>
    </location>
</feature>
<feature type="region of interest" description="Disordered" evidence="3">
    <location>
        <begin position="95"/>
        <end position="227"/>
    </location>
</feature>
<dbReference type="SMART" id="SM00715">
    <property type="entry name" value="LA"/>
    <property type="match status" value="1"/>
</dbReference>
<feature type="compositionally biased region" description="Low complexity" evidence="3">
    <location>
        <begin position="113"/>
        <end position="125"/>
    </location>
</feature>
<gene>
    <name evidence="5" type="ORF">EXIGLDRAFT_220095</name>
</gene>
<evidence type="ECO:0000256" key="1">
    <source>
        <dbReference type="ARBA" id="ARBA00022884"/>
    </source>
</evidence>
<proteinExistence type="predicted"/>
<dbReference type="InParanoid" id="A0A165MP41"/>
<dbReference type="PANTHER" id="PTHR22792">
    <property type="entry name" value="LUPUS LA PROTEIN-RELATED"/>
    <property type="match status" value="1"/>
</dbReference>
<evidence type="ECO:0000313" key="6">
    <source>
        <dbReference type="Proteomes" id="UP000077266"/>
    </source>
</evidence>
<feature type="region of interest" description="Disordered" evidence="3">
    <location>
        <begin position="430"/>
        <end position="458"/>
    </location>
</feature>
<evidence type="ECO:0000256" key="3">
    <source>
        <dbReference type="SAM" id="MobiDB-lite"/>
    </source>
</evidence>
<dbReference type="InterPro" id="IPR006630">
    <property type="entry name" value="La_HTH"/>
</dbReference>
<evidence type="ECO:0000256" key="2">
    <source>
        <dbReference type="PROSITE-ProRule" id="PRU00332"/>
    </source>
</evidence>
<feature type="region of interest" description="Disordered" evidence="3">
    <location>
        <begin position="473"/>
        <end position="594"/>
    </location>
</feature>
<dbReference type="OrthoDB" id="340227at2759"/>
<feature type="region of interest" description="Disordered" evidence="3">
    <location>
        <begin position="341"/>
        <end position="373"/>
    </location>
</feature>